<evidence type="ECO:0000256" key="7">
    <source>
        <dbReference type="ARBA" id="ARBA00023140"/>
    </source>
</evidence>
<comment type="caution">
    <text evidence="11">The sequence shown here is derived from an EMBL/GenBank/DDBJ whole genome shotgun (WGS) entry which is preliminary data.</text>
</comment>
<dbReference type="InterPro" id="IPR016039">
    <property type="entry name" value="Thiolase-like"/>
</dbReference>
<protein>
    <recommendedName>
        <fullName evidence="2">propanoyl-CoA C-acyltransferase</fullName>
        <ecNumber evidence="2">2.3.1.176</ecNumber>
    </recommendedName>
    <alternativeName>
        <fullName evidence="8">Propanoyl-CoA C-acyltransferase</fullName>
    </alternativeName>
</protein>
<reference evidence="11 12" key="1">
    <citation type="submission" date="2023-08" db="EMBL/GenBank/DDBJ databases">
        <title>Black Yeasts Isolated from many extreme environments.</title>
        <authorList>
            <person name="Coleine C."/>
            <person name="Stajich J.E."/>
            <person name="Selbmann L."/>
        </authorList>
    </citation>
    <scope>NUCLEOTIDE SEQUENCE [LARGE SCALE GENOMIC DNA]</scope>
    <source>
        <strain evidence="11 12">CCFEE 5792</strain>
    </source>
</reference>
<feature type="domain" description="Thiolase C-terminal" evidence="10">
    <location>
        <begin position="270"/>
        <end position="400"/>
    </location>
</feature>
<comment type="subcellular location">
    <subcellularLocation>
        <location evidence="1">Peroxisome</location>
    </subcellularLocation>
</comment>
<dbReference type="PROSITE" id="PS00737">
    <property type="entry name" value="THIOLASE_2"/>
    <property type="match status" value="1"/>
</dbReference>
<keyword evidence="12" id="KW-1185">Reference proteome</keyword>
<evidence type="ECO:0000256" key="6">
    <source>
        <dbReference type="ARBA" id="ARBA00023121"/>
    </source>
</evidence>
<dbReference type="CDD" id="cd00829">
    <property type="entry name" value="SCP-x_thiolase"/>
    <property type="match status" value="1"/>
</dbReference>
<keyword evidence="7" id="KW-0576">Peroxisome</keyword>
<dbReference type="GeneID" id="89968371"/>
<dbReference type="NCBIfam" id="NF006102">
    <property type="entry name" value="PRK08256.1"/>
    <property type="match status" value="1"/>
</dbReference>
<evidence type="ECO:0000259" key="9">
    <source>
        <dbReference type="Pfam" id="PF00108"/>
    </source>
</evidence>
<evidence type="ECO:0000313" key="12">
    <source>
        <dbReference type="Proteomes" id="UP001358417"/>
    </source>
</evidence>
<evidence type="ECO:0000256" key="4">
    <source>
        <dbReference type="ARBA" id="ARBA00022679"/>
    </source>
</evidence>
<dbReference type="PANTHER" id="PTHR42870:SF1">
    <property type="entry name" value="NON-SPECIFIC LIPID-TRANSFER PROTEIN-LIKE 2"/>
    <property type="match status" value="1"/>
</dbReference>
<dbReference type="GO" id="GO:0005777">
    <property type="term" value="C:peroxisome"/>
    <property type="evidence" value="ECO:0007669"/>
    <property type="project" value="UniProtKB-SubCell"/>
</dbReference>
<dbReference type="PANTHER" id="PTHR42870">
    <property type="entry name" value="ACETYL-COA C-ACETYLTRANSFERASE"/>
    <property type="match status" value="1"/>
</dbReference>
<dbReference type="InterPro" id="IPR020616">
    <property type="entry name" value="Thiolase_N"/>
</dbReference>
<keyword evidence="5" id="KW-0445">Lipid transport</keyword>
<dbReference type="EC" id="2.3.1.176" evidence="2"/>
<dbReference type="Pfam" id="PF22691">
    <property type="entry name" value="Thiolase_C_1"/>
    <property type="match status" value="1"/>
</dbReference>
<dbReference type="Pfam" id="PF00108">
    <property type="entry name" value="Thiolase_N"/>
    <property type="match status" value="1"/>
</dbReference>
<evidence type="ECO:0000256" key="2">
    <source>
        <dbReference type="ARBA" id="ARBA00012352"/>
    </source>
</evidence>
<evidence type="ECO:0000313" key="11">
    <source>
        <dbReference type="EMBL" id="KAK5064316.1"/>
    </source>
</evidence>
<keyword evidence="3" id="KW-0813">Transport</keyword>
<organism evidence="11 12">
    <name type="scientific">Exophiala bonariae</name>
    <dbReference type="NCBI Taxonomy" id="1690606"/>
    <lineage>
        <taxon>Eukaryota</taxon>
        <taxon>Fungi</taxon>
        <taxon>Dikarya</taxon>
        <taxon>Ascomycota</taxon>
        <taxon>Pezizomycotina</taxon>
        <taxon>Eurotiomycetes</taxon>
        <taxon>Chaetothyriomycetidae</taxon>
        <taxon>Chaetothyriales</taxon>
        <taxon>Herpotrichiellaceae</taxon>
        <taxon>Exophiala</taxon>
    </lineage>
</organism>
<evidence type="ECO:0000259" key="10">
    <source>
        <dbReference type="Pfam" id="PF22691"/>
    </source>
</evidence>
<dbReference type="Gene3D" id="3.40.47.10">
    <property type="match status" value="1"/>
</dbReference>
<feature type="domain" description="Thiolase N-terminal" evidence="9">
    <location>
        <begin position="14"/>
        <end position="238"/>
    </location>
</feature>
<sequence>MLPTNPIPRSAYVLGVGMTKFIKPRGKVDYPELGYEAGVKALLDAQITYADVNAGVACYVYGDSTSGQRVFYQLGMTGIPIWNVNNNCSTGSSGIVLARGMVGADWFAGGKMDCVMVIGFEKMFPGSLKNFWTDRAGPTALPRKMMEQRKGKRNAPPAALQFGDAGREYADKYGALPSDFAEIARINHEHSSRNPYSQFQDVYTLDQIQSSPQIHDLLTKLQCCPTSDGAAAAIIVSQAFLDARPHLKDQAILIAGQSMATDTASLFSGSAMDQVGYQMSKIAAENAFREAGVTPADCKVCELHDCFSANEMITIDSLGLCEPGQAHEMVRKGDITYGGKMVINPSGGLISKGHPLGATGLAQCAELTWQLRGWANNRLVKSEYALQHNLGLGGAAVVTIYKRADGKKNEPLSDAVIGEKNGLGYNPAVVAKVFTKEEANRVRAFATDYALGDTEQKLRARI</sequence>
<dbReference type="EMBL" id="JAVRRD010000001">
    <property type="protein sequence ID" value="KAK5064316.1"/>
    <property type="molecule type" value="Genomic_DNA"/>
</dbReference>
<evidence type="ECO:0000256" key="1">
    <source>
        <dbReference type="ARBA" id="ARBA00004275"/>
    </source>
</evidence>
<dbReference type="InterPro" id="IPR020613">
    <property type="entry name" value="Thiolase_CS"/>
</dbReference>
<accession>A0AAV9NQG6</accession>
<dbReference type="FunFam" id="3.40.47.10:FF:000016">
    <property type="entry name" value="Non-specific lipid-transfer protein"/>
    <property type="match status" value="1"/>
</dbReference>
<keyword evidence="4" id="KW-0808">Transferase</keyword>
<proteinExistence type="predicted"/>
<gene>
    <name evidence="11" type="ORF">LTR84_000149</name>
</gene>
<dbReference type="InterPro" id="IPR055140">
    <property type="entry name" value="Thiolase_C_2"/>
</dbReference>
<dbReference type="GO" id="GO:0016747">
    <property type="term" value="F:acyltransferase activity, transferring groups other than amino-acyl groups"/>
    <property type="evidence" value="ECO:0007669"/>
    <property type="project" value="InterPro"/>
</dbReference>
<keyword evidence="6" id="KW-0446">Lipid-binding</keyword>
<dbReference type="SUPFAM" id="SSF53901">
    <property type="entry name" value="Thiolase-like"/>
    <property type="match status" value="2"/>
</dbReference>
<dbReference type="GO" id="GO:0008289">
    <property type="term" value="F:lipid binding"/>
    <property type="evidence" value="ECO:0007669"/>
    <property type="project" value="UniProtKB-KW"/>
</dbReference>
<dbReference type="Proteomes" id="UP001358417">
    <property type="component" value="Unassembled WGS sequence"/>
</dbReference>
<name>A0AAV9NQG6_9EURO</name>
<evidence type="ECO:0000256" key="5">
    <source>
        <dbReference type="ARBA" id="ARBA00023055"/>
    </source>
</evidence>
<dbReference type="RefSeq" id="XP_064711640.1">
    <property type="nucleotide sequence ID" value="XM_064843780.1"/>
</dbReference>
<dbReference type="GO" id="GO:0006869">
    <property type="term" value="P:lipid transport"/>
    <property type="evidence" value="ECO:0007669"/>
    <property type="project" value="UniProtKB-KW"/>
</dbReference>
<evidence type="ECO:0000256" key="3">
    <source>
        <dbReference type="ARBA" id="ARBA00022448"/>
    </source>
</evidence>
<evidence type="ECO:0000256" key="8">
    <source>
        <dbReference type="ARBA" id="ARBA00032316"/>
    </source>
</evidence>
<dbReference type="AlphaFoldDB" id="A0AAV9NQG6"/>